<gene>
    <name evidence="2" type="ORF">FOZ76_14480</name>
</gene>
<protein>
    <submittedName>
        <fullName evidence="2">Uncharacterized protein</fullName>
    </submittedName>
</protein>
<evidence type="ECO:0000256" key="1">
    <source>
        <dbReference type="SAM" id="MobiDB-lite"/>
    </source>
</evidence>
<dbReference type="Proteomes" id="UP000318405">
    <property type="component" value="Unassembled WGS sequence"/>
</dbReference>
<feature type="compositionally biased region" description="Basic and acidic residues" evidence="1">
    <location>
        <begin position="16"/>
        <end position="36"/>
    </location>
</feature>
<name>A0A556AIE4_9BURK</name>
<evidence type="ECO:0000313" key="3">
    <source>
        <dbReference type="Proteomes" id="UP000318405"/>
    </source>
</evidence>
<comment type="caution">
    <text evidence="2">The sequence shown here is derived from an EMBL/GenBank/DDBJ whole genome shotgun (WGS) entry which is preliminary data.</text>
</comment>
<dbReference type="EMBL" id="VLTJ01000029">
    <property type="protein sequence ID" value="TSH92625.1"/>
    <property type="molecule type" value="Genomic_DNA"/>
</dbReference>
<sequence>MVGRAASRLRRAGRTRTGEGAERGHPPRPHCLERGSGRGRSAARAHPRKPGGAAAHPAGARGHGRGVLEQHQRRSAKKLVEAARHWAGAKPDQGFAVDSVVLDALTKAGAPPEVLEQVRRSAGSSGGDFEVWPDNWESVSWFCDVVGTSWRYIGGMGPVQRTGLDYTAVTALLRELVPKKRRRRELLEDLRLMERAALEVWAQAQR</sequence>
<dbReference type="InterPro" id="IPR014915">
    <property type="entry name" value="Phage_TLS_TfmB"/>
</dbReference>
<accession>A0A556AIE4</accession>
<reference evidence="2 3" key="1">
    <citation type="submission" date="2019-07" db="EMBL/GenBank/DDBJ databases">
        <title>Qingshengfaniella alkalisoli gen. nov., sp. nov., isolated from saline soil.</title>
        <authorList>
            <person name="Xu L."/>
            <person name="Huang X.-X."/>
            <person name="Sun J.-Q."/>
        </authorList>
    </citation>
    <scope>NUCLEOTIDE SEQUENCE [LARGE SCALE GENOMIC DNA]</scope>
    <source>
        <strain evidence="2 3">DSM 27279</strain>
    </source>
</reference>
<feature type="compositionally biased region" description="Basic and acidic residues" evidence="1">
    <location>
        <begin position="66"/>
        <end position="77"/>
    </location>
</feature>
<feature type="compositionally biased region" description="Low complexity" evidence="1">
    <location>
        <begin position="50"/>
        <end position="60"/>
    </location>
</feature>
<dbReference type="OrthoDB" id="6169380at2"/>
<feature type="region of interest" description="Disordered" evidence="1">
    <location>
        <begin position="1"/>
        <end position="77"/>
    </location>
</feature>
<organism evidence="2 3">
    <name type="scientific">Verticiella sediminum</name>
    <dbReference type="NCBI Taxonomy" id="1247510"/>
    <lineage>
        <taxon>Bacteria</taxon>
        <taxon>Pseudomonadati</taxon>
        <taxon>Pseudomonadota</taxon>
        <taxon>Betaproteobacteria</taxon>
        <taxon>Burkholderiales</taxon>
        <taxon>Alcaligenaceae</taxon>
        <taxon>Verticiella</taxon>
    </lineage>
</organism>
<dbReference type="AlphaFoldDB" id="A0A556AIE4"/>
<keyword evidence="3" id="KW-1185">Reference proteome</keyword>
<dbReference type="Pfam" id="PF08809">
    <property type="entry name" value="DUF1799"/>
    <property type="match status" value="1"/>
</dbReference>
<evidence type="ECO:0000313" key="2">
    <source>
        <dbReference type="EMBL" id="TSH92625.1"/>
    </source>
</evidence>
<proteinExistence type="predicted"/>